<dbReference type="PANTHER" id="PTHR12135:SF0">
    <property type="entry name" value="DNA REPAIR PROTEIN COMPLEMENTING XP-C CELLS"/>
    <property type="match status" value="1"/>
</dbReference>
<evidence type="ECO:0000256" key="3">
    <source>
        <dbReference type="ARBA" id="ARBA00022763"/>
    </source>
</evidence>
<evidence type="ECO:0000259" key="9">
    <source>
        <dbReference type="SMART" id="SM01032"/>
    </source>
</evidence>
<evidence type="ECO:0008006" key="12">
    <source>
        <dbReference type="Google" id="ProtNLM"/>
    </source>
</evidence>
<evidence type="ECO:0000313" key="11">
    <source>
        <dbReference type="Proteomes" id="UP001304243"/>
    </source>
</evidence>
<proteinExistence type="inferred from homology"/>
<gene>
    <name evidence="10" type="ORF">ATC70_000664</name>
</gene>
<dbReference type="Pfam" id="PF10405">
    <property type="entry name" value="BHD_3"/>
    <property type="match status" value="1"/>
</dbReference>
<dbReference type="GO" id="GO:0005737">
    <property type="term" value="C:cytoplasm"/>
    <property type="evidence" value="ECO:0007669"/>
    <property type="project" value="TreeGrafter"/>
</dbReference>
<dbReference type="AlphaFoldDB" id="A0AAN7DJ11"/>
<dbReference type="PANTHER" id="PTHR12135">
    <property type="entry name" value="DNA REPAIR PROTEIN XP-C / RAD4"/>
    <property type="match status" value="1"/>
</dbReference>
<dbReference type="Pfam" id="PF10404">
    <property type="entry name" value="BHD_2"/>
    <property type="match status" value="1"/>
</dbReference>
<evidence type="ECO:0000259" key="7">
    <source>
        <dbReference type="SMART" id="SM01030"/>
    </source>
</evidence>
<sequence>MVATRRSSKRKEPSGETSNIKKRTPKKAKLEQQTKKEKGKQKQVDLMDEDSVEADVAPSDHHDEVGDEEEDDIDWETIQLPPRFQHQEDEQEYKMDGMEMDAAPTVYQDVEIVMEQPRAVLKESNWERAYQRNLREWMHHSHVVTLIAHYKLRNSWCCDTNIKSVCLSIIPDNCSRLLSEDSDEAALKTGIKWLLKWWHDFFVLTGPGLLTRPYLELENYCNGFKTLKEWIDAHQSDEHGDYIEDVEAFMQLLVTKSGTRDTAAELFAVILRACGCDVRLVASLQPVPYKVTPGTPSKAAIQKTEASDENEANEDSNKPIFKYRAPTKSYVDPNVQLRETKAKPPTVWCEVYCNDTKRWMTIDPIRGLIDKPTLMEPATMNRGNHISFVLAFDNQSKVTDVTRRYTANMDKAIRLRERPLTRREKQGGMSMWSESLLEAVCKKRKVERDHLEFEEMEKQRTRQVMPSAIGGFKNHPVYALERHLLKYEVLYPKEPVLGSIRGEKIYPRANVKTVSTAETYRKLGRQIKEGEQPAKMVKANVFTLEKKRIKEQAKQEGHDLLVACYGDWQTEPFVPPPVIDGKLPKNAYGSIDLFTPDMLPLGAAHIPIKGIAKLAKKLGIDYADAVVDFEFVKMRAVPVMDGIIVAEQEKWVLLEAWEEHEQKEALKAIAKQEKDVYIRWRKLIKSVLIKARVDQAYGSHDKMVDKWANYNNSTQEAADKATGGGGGGGGGGGFLPESDQDN</sequence>
<dbReference type="GO" id="GO:0000111">
    <property type="term" value="C:nucleotide-excision repair factor 2 complex"/>
    <property type="evidence" value="ECO:0007669"/>
    <property type="project" value="TreeGrafter"/>
</dbReference>
<accession>A0AAN7DJ11</accession>
<dbReference type="Gene3D" id="2.20.20.110">
    <property type="entry name" value="Rad4, beta-hairpin domain BHD1"/>
    <property type="match status" value="1"/>
</dbReference>
<dbReference type="EMBL" id="JASEJX010000013">
    <property type="protein sequence ID" value="KAK4517329.1"/>
    <property type="molecule type" value="Genomic_DNA"/>
</dbReference>
<keyword evidence="4" id="KW-0234">DNA repair</keyword>
<dbReference type="GO" id="GO:0071942">
    <property type="term" value="C:XPC complex"/>
    <property type="evidence" value="ECO:0007669"/>
    <property type="project" value="TreeGrafter"/>
</dbReference>
<protein>
    <recommendedName>
        <fullName evidence="12">Rad4-domain-containing protein</fullName>
    </recommendedName>
</protein>
<evidence type="ECO:0000256" key="5">
    <source>
        <dbReference type="ARBA" id="ARBA00023242"/>
    </source>
</evidence>
<evidence type="ECO:0000256" key="4">
    <source>
        <dbReference type="ARBA" id="ARBA00023204"/>
    </source>
</evidence>
<dbReference type="SMART" id="SM01030">
    <property type="entry name" value="BHD_1"/>
    <property type="match status" value="1"/>
</dbReference>
<dbReference type="Pfam" id="PF03835">
    <property type="entry name" value="Rad4"/>
    <property type="match status" value="1"/>
</dbReference>
<keyword evidence="11" id="KW-1185">Reference proteome</keyword>
<dbReference type="RefSeq" id="XP_064683995.1">
    <property type="nucleotide sequence ID" value="XM_064820075.1"/>
</dbReference>
<dbReference type="SMART" id="SM01031">
    <property type="entry name" value="BHD_2"/>
    <property type="match status" value="1"/>
</dbReference>
<dbReference type="GO" id="GO:0003697">
    <property type="term" value="F:single-stranded DNA binding"/>
    <property type="evidence" value="ECO:0007669"/>
    <property type="project" value="TreeGrafter"/>
</dbReference>
<evidence type="ECO:0000256" key="2">
    <source>
        <dbReference type="ARBA" id="ARBA00009525"/>
    </source>
</evidence>
<evidence type="ECO:0000259" key="8">
    <source>
        <dbReference type="SMART" id="SM01031"/>
    </source>
</evidence>
<dbReference type="InterPro" id="IPR018328">
    <property type="entry name" value="Rad4_beta-hairpin_dom3"/>
</dbReference>
<keyword evidence="3" id="KW-0227">DNA damage</keyword>
<dbReference type="InterPro" id="IPR018326">
    <property type="entry name" value="Rad4_beta-hairpin_dom1"/>
</dbReference>
<feature type="region of interest" description="Disordered" evidence="6">
    <location>
        <begin position="1"/>
        <end position="71"/>
    </location>
</feature>
<dbReference type="FunFam" id="3.30.70.2460:FF:000001">
    <property type="entry name" value="DNA repair protein Rad4 family"/>
    <property type="match status" value="1"/>
</dbReference>
<evidence type="ECO:0000256" key="1">
    <source>
        <dbReference type="ARBA" id="ARBA00004123"/>
    </source>
</evidence>
<dbReference type="Gene3D" id="3.30.70.2460">
    <property type="entry name" value="Rad4, beta-hairpin domain BHD3"/>
    <property type="match status" value="1"/>
</dbReference>
<dbReference type="GO" id="GO:0006298">
    <property type="term" value="P:mismatch repair"/>
    <property type="evidence" value="ECO:0007669"/>
    <property type="project" value="TreeGrafter"/>
</dbReference>
<comment type="subcellular location">
    <subcellularLocation>
        <location evidence="1">Nucleus</location>
    </subcellularLocation>
</comment>
<feature type="region of interest" description="Disordered" evidence="6">
    <location>
        <begin position="715"/>
        <end position="742"/>
    </location>
</feature>
<feature type="domain" description="Rad4 beta-hairpin" evidence="7">
    <location>
        <begin position="461"/>
        <end position="512"/>
    </location>
</feature>
<dbReference type="SUPFAM" id="SSF54001">
    <property type="entry name" value="Cysteine proteinases"/>
    <property type="match status" value="1"/>
</dbReference>
<organism evidence="10 11">
    <name type="scientific">Mucor velutinosus</name>
    <dbReference type="NCBI Taxonomy" id="708070"/>
    <lineage>
        <taxon>Eukaryota</taxon>
        <taxon>Fungi</taxon>
        <taxon>Fungi incertae sedis</taxon>
        <taxon>Mucoromycota</taxon>
        <taxon>Mucoromycotina</taxon>
        <taxon>Mucoromycetes</taxon>
        <taxon>Mucorales</taxon>
        <taxon>Mucorineae</taxon>
        <taxon>Mucoraceae</taxon>
        <taxon>Mucor</taxon>
    </lineage>
</organism>
<feature type="compositionally biased region" description="Gly residues" evidence="6">
    <location>
        <begin position="722"/>
        <end position="734"/>
    </location>
</feature>
<dbReference type="GeneID" id="89944366"/>
<evidence type="ECO:0000256" key="6">
    <source>
        <dbReference type="SAM" id="MobiDB-lite"/>
    </source>
</evidence>
<comment type="caution">
    <text evidence="10">The sequence shown here is derived from an EMBL/GenBank/DDBJ whole genome shotgun (WGS) entry which is preliminary data.</text>
</comment>
<dbReference type="Proteomes" id="UP001304243">
    <property type="component" value="Unassembled WGS sequence"/>
</dbReference>
<dbReference type="InterPro" id="IPR018325">
    <property type="entry name" value="Rad4/PNGase_transGLS-fold"/>
</dbReference>
<dbReference type="InterPro" id="IPR004583">
    <property type="entry name" value="DNA_repair_Rad4"/>
</dbReference>
<name>A0AAN7DJ11_9FUNG</name>
<dbReference type="InterPro" id="IPR018327">
    <property type="entry name" value="BHD_2"/>
</dbReference>
<dbReference type="SMART" id="SM01032">
    <property type="entry name" value="BHD_3"/>
    <property type="match status" value="1"/>
</dbReference>
<dbReference type="InterPro" id="IPR042488">
    <property type="entry name" value="Rad4_BHD3_sf"/>
</dbReference>
<feature type="domain" description="Rad4 beta-hairpin" evidence="9">
    <location>
        <begin position="583"/>
        <end position="657"/>
    </location>
</feature>
<dbReference type="GO" id="GO:0006289">
    <property type="term" value="P:nucleotide-excision repair"/>
    <property type="evidence" value="ECO:0007669"/>
    <property type="project" value="InterPro"/>
</dbReference>
<dbReference type="Pfam" id="PF10403">
    <property type="entry name" value="BHD_1"/>
    <property type="match status" value="1"/>
</dbReference>
<reference evidence="10 11" key="1">
    <citation type="submission" date="2022-11" db="EMBL/GenBank/DDBJ databases">
        <title>Mucor velutinosus strain NIH1002 WGS.</title>
        <authorList>
            <person name="Subramanian P."/>
            <person name="Mullikin J.C."/>
            <person name="Segre J.A."/>
            <person name="Zelazny A.M."/>
        </authorList>
    </citation>
    <scope>NUCLEOTIDE SEQUENCE [LARGE SCALE GENOMIC DNA]</scope>
    <source>
        <strain evidence="10 11">NIH1002</strain>
    </source>
</reference>
<dbReference type="InterPro" id="IPR036985">
    <property type="entry name" value="Transglutaminase-like_sf"/>
</dbReference>
<comment type="similarity">
    <text evidence="2">Belongs to the XPC family.</text>
</comment>
<feature type="domain" description="Rad4 beta-hairpin" evidence="8">
    <location>
        <begin position="514"/>
        <end position="576"/>
    </location>
</feature>
<keyword evidence="5" id="KW-0539">Nucleus</keyword>
<feature type="compositionally biased region" description="Basic and acidic residues" evidence="6">
    <location>
        <begin position="28"/>
        <end position="45"/>
    </location>
</feature>
<evidence type="ECO:0000313" key="10">
    <source>
        <dbReference type="EMBL" id="KAK4517329.1"/>
    </source>
</evidence>
<dbReference type="Gene3D" id="3.90.260.10">
    <property type="entry name" value="Transglutaminase-like"/>
    <property type="match status" value="1"/>
</dbReference>
<dbReference type="InterPro" id="IPR038765">
    <property type="entry name" value="Papain-like_cys_pep_sf"/>
</dbReference>
<dbReference type="GO" id="GO:0003684">
    <property type="term" value="F:damaged DNA binding"/>
    <property type="evidence" value="ECO:0007669"/>
    <property type="project" value="InterPro"/>
</dbReference>